<dbReference type="SUPFAM" id="SSF56112">
    <property type="entry name" value="Protein kinase-like (PK-like)"/>
    <property type="match status" value="1"/>
</dbReference>
<dbReference type="InterPro" id="IPR011009">
    <property type="entry name" value="Kinase-like_dom_sf"/>
</dbReference>
<dbReference type="AlphaFoldDB" id="A0AA35J0B3"/>
<feature type="region of interest" description="Disordered" evidence="10">
    <location>
        <begin position="117"/>
        <end position="177"/>
    </location>
</feature>
<reference evidence="12" key="1">
    <citation type="submission" date="2022-10" db="EMBL/GenBank/DDBJ databases">
        <authorList>
            <person name="Byrne P K."/>
        </authorList>
    </citation>
    <scope>NUCLEOTIDE SEQUENCE</scope>
    <source>
        <strain evidence="12">CBS7001</strain>
    </source>
</reference>
<comment type="catalytic activity">
    <reaction evidence="8">
        <text>L-seryl-[protein] + ATP = O-phospho-L-seryl-[protein] + ADP + H(+)</text>
        <dbReference type="Rhea" id="RHEA:17989"/>
        <dbReference type="Rhea" id="RHEA-COMP:9863"/>
        <dbReference type="Rhea" id="RHEA-COMP:11604"/>
        <dbReference type="ChEBI" id="CHEBI:15378"/>
        <dbReference type="ChEBI" id="CHEBI:29999"/>
        <dbReference type="ChEBI" id="CHEBI:30616"/>
        <dbReference type="ChEBI" id="CHEBI:83421"/>
        <dbReference type="ChEBI" id="CHEBI:456216"/>
        <dbReference type="EC" id="2.7.11.1"/>
    </reaction>
</comment>
<keyword evidence="2" id="KW-0723">Serine/threonine-protein kinase</keyword>
<sequence>MTGNSKDKEVHKSPSVNTLKLLGKRLFNSNSHTDNSSLLLSAEQLGNGRSLRKRPTSPSSGGASSGANSPSSSAGARNRSASLHRKKNNAAVGLSSGPVSSHKSSVALQDLIKHNNNPYLNSPSDILGTGTGIASTRDRDRSALDREKEKERARDKERNTHHAGLPQRSNSMASHHFPNENIIYNPYGINPNHARPDTAFADTLNMNKENDLSFYMHDGNAKIRMLPLPIANPNDFLPEDMKQYSVHLTDNFVFDTDNKPIGSGGSSEVRKVKSSYRQKDVYALKKLNMIYHESPEKFYKRCSKEFIIAKHLSHNVHITNTFCLVKVPTTTYTTRGWGFIMELGVKDLFQLMERTGWKNVPFSEKYCLFKQVAQGIKFCHENGIAHRDLKPENVLISKEGVCKLTDFGISDWYHVVPHDYTTPVKTCQGMIGSPPYTPPEVMYFDAKKHYPERLQKPYNPLAMDSYALGIMLITMINNIIPFIDSCNTDARFREFELSYDNFINHQNPHFRDKGCHKAGPGAEYSLARNFKNTDATRVAWRLADPNPATRYTMDDLFEDPFFQQIETCVEPNDDGYVKAPELRKSTSINDSIENSLDAPNEQEASHTSNPFLKKETFSTKPRSMLEIAQSPSLRLKSKLKSKTKAKSNDNMDEEGLRIITSKAQGREQGEDQNEDKDEDDEEDEAIKNISTNVDSLLEKATPTSTKVENIPGEENSTTKELRSMIDSTPTTPTHNGPTPAPVKTATPLNKGMSDLSLGSDTPNFAKDTSAPNVSSSSNSIRSFGSPNVSSMKKKKVIHHHLDITNSVTNVSSVSAFVSR</sequence>
<keyword evidence="5" id="KW-0418">Kinase</keyword>
<dbReference type="EC" id="2.7.11.1" evidence="1"/>
<feature type="binding site" evidence="9">
    <location>
        <position position="285"/>
    </location>
    <ligand>
        <name>ATP</name>
        <dbReference type="ChEBI" id="CHEBI:30616"/>
    </ligand>
</feature>
<organism evidence="12 13">
    <name type="scientific">Saccharomyces uvarum</name>
    <name type="common">Yeast</name>
    <name type="synonym">Saccharomyces bayanus var. uvarum</name>
    <dbReference type="NCBI Taxonomy" id="230603"/>
    <lineage>
        <taxon>Eukaryota</taxon>
        <taxon>Fungi</taxon>
        <taxon>Dikarya</taxon>
        <taxon>Ascomycota</taxon>
        <taxon>Saccharomycotina</taxon>
        <taxon>Saccharomycetes</taxon>
        <taxon>Saccharomycetales</taxon>
        <taxon>Saccharomycetaceae</taxon>
        <taxon>Saccharomyces</taxon>
    </lineage>
</organism>
<evidence type="ECO:0000313" key="13">
    <source>
        <dbReference type="Proteomes" id="UP001162090"/>
    </source>
</evidence>
<evidence type="ECO:0000313" key="12">
    <source>
        <dbReference type="EMBL" id="CAI4044199.1"/>
    </source>
</evidence>
<evidence type="ECO:0000256" key="8">
    <source>
        <dbReference type="ARBA" id="ARBA00048679"/>
    </source>
</evidence>
<evidence type="ECO:0000256" key="9">
    <source>
        <dbReference type="PROSITE-ProRule" id="PRU10141"/>
    </source>
</evidence>
<feature type="region of interest" description="Disordered" evidence="10">
    <location>
        <begin position="28"/>
        <end position="83"/>
    </location>
</feature>
<feature type="compositionally biased region" description="Polar residues" evidence="10">
    <location>
        <begin position="28"/>
        <end position="39"/>
    </location>
</feature>
<feature type="compositionally biased region" description="Basic residues" evidence="10">
    <location>
        <begin position="635"/>
        <end position="645"/>
    </location>
</feature>
<proteinExistence type="predicted"/>
<dbReference type="SMART" id="SM00220">
    <property type="entry name" value="S_TKc"/>
    <property type="match status" value="1"/>
</dbReference>
<dbReference type="Pfam" id="PF00069">
    <property type="entry name" value="Pkinase"/>
    <property type="match status" value="1"/>
</dbReference>
<dbReference type="PANTHER" id="PTHR44167:SF24">
    <property type="entry name" value="SERINE_THREONINE-PROTEIN KINASE CHK2"/>
    <property type="match status" value="1"/>
</dbReference>
<evidence type="ECO:0000256" key="7">
    <source>
        <dbReference type="ARBA" id="ARBA00047899"/>
    </source>
</evidence>
<dbReference type="Proteomes" id="UP001162090">
    <property type="component" value="Chromosome 10"/>
</dbReference>
<feature type="compositionally biased region" description="Basic and acidic residues" evidence="10">
    <location>
        <begin position="136"/>
        <end position="160"/>
    </location>
</feature>
<evidence type="ECO:0000256" key="5">
    <source>
        <dbReference type="ARBA" id="ARBA00022777"/>
    </source>
</evidence>
<dbReference type="InterPro" id="IPR008271">
    <property type="entry name" value="Ser/Thr_kinase_AS"/>
</dbReference>
<feature type="region of interest" description="Disordered" evidence="10">
    <location>
        <begin position="757"/>
        <end position="787"/>
    </location>
</feature>
<evidence type="ECO:0000256" key="10">
    <source>
        <dbReference type="SAM" id="MobiDB-lite"/>
    </source>
</evidence>
<keyword evidence="6 9" id="KW-0067">ATP-binding</keyword>
<dbReference type="InterPro" id="IPR000719">
    <property type="entry name" value="Prot_kinase_dom"/>
</dbReference>
<dbReference type="CDD" id="cd13994">
    <property type="entry name" value="STKc_HAL4_like"/>
    <property type="match status" value="1"/>
</dbReference>
<evidence type="ECO:0000256" key="2">
    <source>
        <dbReference type="ARBA" id="ARBA00022527"/>
    </source>
</evidence>
<feature type="region of interest" description="Disordered" evidence="10">
    <location>
        <begin position="591"/>
        <end position="683"/>
    </location>
</feature>
<dbReference type="PROSITE" id="PS00107">
    <property type="entry name" value="PROTEIN_KINASE_ATP"/>
    <property type="match status" value="1"/>
</dbReference>
<feature type="domain" description="Protein kinase" evidence="11">
    <location>
        <begin position="255"/>
        <end position="562"/>
    </location>
</feature>
<evidence type="ECO:0000256" key="6">
    <source>
        <dbReference type="ARBA" id="ARBA00022840"/>
    </source>
</evidence>
<evidence type="ECO:0000256" key="4">
    <source>
        <dbReference type="ARBA" id="ARBA00022741"/>
    </source>
</evidence>
<gene>
    <name evidence="12" type="primary">SUVC10G1040</name>
    <name evidence="12" type="ORF">SUVC_10G1040</name>
</gene>
<feature type="compositionally biased region" description="Low complexity" evidence="10">
    <location>
        <begin position="57"/>
        <end position="81"/>
    </location>
</feature>
<comment type="catalytic activity">
    <reaction evidence="7">
        <text>L-threonyl-[protein] + ATP = O-phospho-L-threonyl-[protein] + ADP + H(+)</text>
        <dbReference type="Rhea" id="RHEA:46608"/>
        <dbReference type="Rhea" id="RHEA-COMP:11060"/>
        <dbReference type="Rhea" id="RHEA-COMP:11605"/>
        <dbReference type="ChEBI" id="CHEBI:15378"/>
        <dbReference type="ChEBI" id="CHEBI:30013"/>
        <dbReference type="ChEBI" id="CHEBI:30616"/>
        <dbReference type="ChEBI" id="CHEBI:61977"/>
        <dbReference type="ChEBI" id="CHEBI:456216"/>
        <dbReference type="EC" id="2.7.11.1"/>
    </reaction>
</comment>
<dbReference type="Gene3D" id="1.10.510.10">
    <property type="entry name" value="Transferase(Phosphotransferase) domain 1"/>
    <property type="match status" value="1"/>
</dbReference>
<dbReference type="EMBL" id="OX365921">
    <property type="protein sequence ID" value="CAI4044199.1"/>
    <property type="molecule type" value="Genomic_DNA"/>
</dbReference>
<dbReference type="InterPro" id="IPR017441">
    <property type="entry name" value="Protein_kinase_ATP_BS"/>
</dbReference>
<dbReference type="FunFam" id="1.10.510.10:FF:000949">
    <property type="entry name" value="Serine/threonine-protein kinase PTK1/STK1"/>
    <property type="match status" value="1"/>
</dbReference>
<dbReference type="GO" id="GO:0044773">
    <property type="term" value="P:mitotic DNA damage checkpoint signaling"/>
    <property type="evidence" value="ECO:0007669"/>
    <property type="project" value="TreeGrafter"/>
</dbReference>
<evidence type="ECO:0000259" key="11">
    <source>
        <dbReference type="PROSITE" id="PS50011"/>
    </source>
</evidence>
<name>A0AA35J0B3_SACUV</name>
<keyword evidence="3" id="KW-0808">Transferase</keyword>
<keyword evidence="4 9" id="KW-0547">Nucleotide-binding</keyword>
<feature type="compositionally biased region" description="Acidic residues" evidence="10">
    <location>
        <begin position="670"/>
        <end position="683"/>
    </location>
</feature>
<protein>
    <recommendedName>
        <fullName evidence="1">non-specific serine/threonine protein kinase</fullName>
        <ecNumber evidence="1">2.7.11.1</ecNumber>
    </recommendedName>
</protein>
<evidence type="ECO:0000256" key="3">
    <source>
        <dbReference type="ARBA" id="ARBA00022679"/>
    </source>
</evidence>
<dbReference type="GO" id="GO:0004674">
    <property type="term" value="F:protein serine/threonine kinase activity"/>
    <property type="evidence" value="ECO:0007669"/>
    <property type="project" value="UniProtKB-KW"/>
</dbReference>
<accession>A0AA35J0B3</accession>
<feature type="region of interest" description="Disordered" evidence="10">
    <location>
        <begin position="699"/>
        <end position="720"/>
    </location>
</feature>
<dbReference type="PROSITE" id="PS00108">
    <property type="entry name" value="PROTEIN_KINASE_ST"/>
    <property type="match status" value="1"/>
</dbReference>
<dbReference type="PROSITE" id="PS50011">
    <property type="entry name" value="PROTEIN_KINASE_DOM"/>
    <property type="match status" value="1"/>
</dbReference>
<dbReference type="GO" id="GO:0005524">
    <property type="term" value="F:ATP binding"/>
    <property type="evidence" value="ECO:0007669"/>
    <property type="project" value="UniProtKB-UniRule"/>
</dbReference>
<dbReference type="GO" id="GO:0005634">
    <property type="term" value="C:nucleus"/>
    <property type="evidence" value="ECO:0007669"/>
    <property type="project" value="TreeGrafter"/>
</dbReference>
<evidence type="ECO:0000256" key="1">
    <source>
        <dbReference type="ARBA" id="ARBA00012513"/>
    </source>
</evidence>
<dbReference type="PANTHER" id="PTHR44167">
    <property type="entry name" value="OVARIAN-SPECIFIC SERINE/THREONINE-PROTEIN KINASE LOK-RELATED"/>
    <property type="match status" value="1"/>
</dbReference>
<feature type="compositionally biased region" description="Low complexity" evidence="10">
    <location>
        <begin position="769"/>
        <end position="787"/>
    </location>
</feature>